<evidence type="ECO:0000256" key="2">
    <source>
        <dbReference type="ARBA" id="ARBA00022692"/>
    </source>
</evidence>
<dbReference type="PANTHER" id="PTHR22950">
    <property type="entry name" value="AMINO ACID TRANSPORTER"/>
    <property type="match status" value="1"/>
</dbReference>
<dbReference type="GO" id="GO:0005774">
    <property type="term" value="C:vacuolar membrane"/>
    <property type="evidence" value="ECO:0007669"/>
    <property type="project" value="TreeGrafter"/>
</dbReference>
<dbReference type="EMBL" id="JARQZJ010000033">
    <property type="protein sequence ID" value="KAK9875522.1"/>
    <property type="molecule type" value="Genomic_DNA"/>
</dbReference>
<evidence type="ECO:0000256" key="3">
    <source>
        <dbReference type="ARBA" id="ARBA00022989"/>
    </source>
</evidence>
<keyword evidence="8" id="KW-1185">Reference proteome</keyword>
<keyword evidence="2 5" id="KW-0812">Transmembrane</keyword>
<evidence type="ECO:0000313" key="8">
    <source>
        <dbReference type="Proteomes" id="UP001431783"/>
    </source>
</evidence>
<reference evidence="7 8" key="1">
    <citation type="submission" date="2023-03" db="EMBL/GenBank/DDBJ databases">
        <title>Genome insight into feeding habits of ladybird beetles.</title>
        <authorList>
            <person name="Li H.-S."/>
            <person name="Huang Y.-H."/>
            <person name="Pang H."/>
        </authorList>
    </citation>
    <scope>NUCLEOTIDE SEQUENCE [LARGE SCALE GENOMIC DNA]</scope>
    <source>
        <strain evidence="7">SYSU_2023b</strain>
        <tissue evidence="7">Whole body</tissue>
    </source>
</reference>
<dbReference type="PANTHER" id="PTHR22950:SF340">
    <property type="entry name" value="AMINO ACID TRANSPORTER TRANSMEMBRANE DOMAIN-CONTAINING PROTEIN-RELATED"/>
    <property type="match status" value="1"/>
</dbReference>
<evidence type="ECO:0000259" key="6">
    <source>
        <dbReference type="Pfam" id="PF01490"/>
    </source>
</evidence>
<feature type="transmembrane region" description="Helical" evidence="5">
    <location>
        <begin position="64"/>
        <end position="86"/>
    </location>
</feature>
<dbReference type="GO" id="GO:0015179">
    <property type="term" value="F:L-amino acid transmembrane transporter activity"/>
    <property type="evidence" value="ECO:0007669"/>
    <property type="project" value="TreeGrafter"/>
</dbReference>
<protein>
    <recommendedName>
        <fullName evidence="6">Amino acid transporter transmembrane domain-containing protein</fullName>
    </recommendedName>
</protein>
<feature type="transmembrane region" description="Helical" evidence="5">
    <location>
        <begin position="233"/>
        <end position="254"/>
    </location>
</feature>
<feature type="transmembrane region" description="Helical" evidence="5">
    <location>
        <begin position="413"/>
        <end position="435"/>
    </location>
</feature>
<feature type="transmembrane region" description="Helical" evidence="5">
    <location>
        <begin position="315"/>
        <end position="338"/>
    </location>
</feature>
<feature type="transmembrane region" description="Helical" evidence="5">
    <location>
        <begin position="378"/>
        <end position="401"/>
    </location>
</feature>
<keyword evidence="4 5" id="KW-0472">Membrane</keyword>
<dbReference type="InterPro" id="IPR013057">
    <property type="entry name" value="AA_transpt_TM"/>
</dbReference>
<feature type="domain" description="Amino acid transporter transmembrane" evidence="6">
    <location>
        <begin position="34"/>
        <end position="432"/>
    </location>
</feature>
<dbReference type="AlphaFoldDB" id="A0AAW1U5J4"/>
<comment type="subcellular location">
    <subcellularLocation>
        <location evidence="1">Membrane</location>
        <topology evidence="1">Multi-pass membrane protein</topology>
    </subcellularLocation>
</comment>
<organism evidence="7 8">
    <name type="scientific">Henosepilachna vigintioctopunctata</name>
    <dbReference type="NCBI Taxonomy" id="420089"/>
    <lineage>
        <taxon>Eukaryota</taxon>
        <taxon>Metazoa</taxon>
        <taxon>Ecdysozoa</taxon>
        <taxon>Arthropoda</taxon>
        <taxon>Hexapoda</taxon>
        <taxon>Insecta</taxon>
        <taxon>Pterygota</taxon>
        <taxon>Neoptera</taxon>
        <taxon>Endopterygota</taxon>
        <taxon>Coleoptera</taxon>
        <taxon>Polyphaga</taxon>
        <taxon>Cucujiformia</taxon>
        <taxon>Coccinelloidea</taxon>
        <taxon>Coccinellidae</taxon>
        <taxon>Epilachninae</taxon>
        <taxon>Epilachnini</taxon>
        <taxon>Henosepilachna</taxon>
    </lineage>
</organism>
<name>A0AAW1U5J4_9CUCU</name>
<gene>
    <name evidence="7" type="ORF">WA026_007911</name>
</gene>
<evidence type="ECO:0000256" key="4">
    <source>
        <dbReference type="ARBA" id="ARBA00023136"/>
    </source>
</evidence>
<feature type="transmembrane region" description="Helical" evidence="5">
    <location>
        <begin position="266"/>
        <end position="290"/>
    </location>
</feature>
<keyword evidence="3 5" id="KW-1133">Transmembrane helix</keyword>
<feature type="transmembrane region" description="Helical" evidence="5">
    <location>
        <begin position="350"/>
        <end position="366"/>
    </location>
</feature>
<feature type="transmembrane region" description="Helical" evidence="5">
    <location>
        <begin position="164"/>
        <end position="184"/>
    </location>
</feature>
<proteinExistence type="predicted"/>
<feature type="transmembrane region" description="Helical" evidence="5">
    <location>
        <begin position="132"/>
        <end position="152"/>
    </location>
</feature>
<comment type="caution">
    <text evidence="7">The sequence shown here is derived from an EMBL/GenBank/DDBJ whole genome shotgun (WGS) entry which is preliminary data.</text>
</comment>
<accession>A0AAW1U5J4</accession>
<dbReference type="Proteomes" id="UP001431783">
    <property type="component" value="Unassembled WGS sequence"/>
</dbReference>
<feature type="transmembrane region" description="Helical" evidence="5">
    <location>
        <begin position="38"/>
        <end position="58"/>
    </location>
</feature>
<feature type="transmembrane region" description="Helical" evidence="5">
    <location>
        <begin position="191"/>
        <end position="213"/>
    </location>
</feature>
<sequence>MDDIVVYRIDENDVHCEVQEEDYDPYLKRDSKVQITNFQALFLLIQGFIGTSVLYAVFVYKEGWLTATIYIILIAILCNHCLHILLNAKYRLCKLLKVPNLSYGESMERALETGPPILRIFSRISNCTVDTCLILCQLALCCNYSSIIIVLVPTTAEKFLQEWFNTSFTLLFFISLIPLLLAPFMKNLRILANFCILGAIFLFGALIFFNWYVLEDFPSFDGLEITEPNVANLPYFLSPIVLSLQAVNVVSFMEGDLRSPIKFKQFWGTLNFGVLIIVIFQCSIGILAYFKFGQMADGLYFAISNESDQRLRVCILLYGLALYVSYGVQGYIFVELLWRKTERRRSRTKFFLRILLFVLSFSFMVVKSSQISPIAEYIIRIVLVVTVTLLGIIFPVILDICVKWPHDFRRAKYFICVNFMLIIAGIIIISSILGINEISINK</sequence>
<evidence type="ECO:0000256" key="5">
    <source>
        <dbReference type="SAM" id="Phobius"/>
    </source>
</evidence>
<evidence type="ECO:0000256" key="1">
    <source>
        <dbReference type="ARBA" id="ARBA00004141"/>
    </source>
</evidence>
<dbReference type="Pfam" id="PF01490">
    <property type="entry name" value="Aa_trans"/>
    <property type="match status" value="1"/>
</dbReference>
<evidence type="ECO:0000313" key="7">
    <source>
        <dbReference type="EMBL" id="KAK9875522.1"/>
    </source>
</evidence>